<dbReference type="Gene3D" id="2.30.42.10">
    <property type="match status" value="1"/>
</dbReference>
<dbReference type="GO" id="GO:0016020">
    <property type="term" value="C:membrane"/>
    <property type="evidence" value="ECO:0007669"/>
    <property type="project" value="TreeGrafter"/>
</dbReference>
<proteinExistence type="predicted"/>
<evidence type="ECO:0000313" key="2">
    <source>
        <dbReference type="EMBL" id="GAV00315.1"/>
    </source>
</evidence>
<dbReference type="OrthoDB" id="10063653at2759"/>
<name>A0A1D1VF97_RAMVA</name>
<dbReference type="GO" id="GO:0005794">
    <property type="term" value="C:Golgi apparatus"/>
    <property type="evidence" value="ECO:0007669"/>
    <property type="project" value="InterPro"/>
</dbReference>
<evidence type="ECO:0000259" key="1">
    <source>
        <dbReference type="PROSITE" id="PS50106"/>
    </source>
</evidence>
<dbReference type="EMBL" id="BDGG01000006">
    <property type="protein sequence ID" value="GAV00315.1"/>
    <property type="molecule type" value="Genomic_DNA"/>
</dbReference>
<feature type="domain" description="PDZ" evidence="1">
    <location>
        <begin position="277"/>
        <end position="360"/>
    </location>
</feature>
<comment type="caution">
    <text evidence="2">The sequence shown here is derived from an EMBL/GenBank/DDBJ whole genome shotgun (WGS) entry which is preliminary data.</text>
</comment>
<keyword evidence="3" id="KW-1185">Reference proteome</keyword>
<accession>A0A1D1VF97</accession>
<sequence>MSLSGTTFRWLDILEAEFDRTFVEVDQILIIPDTELEYVVGPVRERMAKLCAIFAQLTDKTQTIFQTNAKLEAQLCNVRRDLIEAQAQKSVIEQEHRKLLFEYHRSQVENARERGQGGPEETEAESILHRLTNGKGSLSAVSLDEARLGAEVNQLRKENVQLREWLVDLQSDLFGANLATKYLDKELAGRIQQIQLLSRDPKGKENLKLWDHLESEINLQRHKTIIQACRSRAKTKPRLKQESQQIVDEEYTTETSSAAVNGHSPQDASAASGVLRQVEIYKEPGKGLGLVITGGFEHGVPVLISDVKEGQLAAVSGKFFVGDAILSVNGVDLRRAKHSEAVQILSQLEGNIHFELLYLQPESDEDSVGSFSFPVEKNGSSDSLRPLNRSVSQNSEAEAGSCLSIRRRSRFPGYAVNIASQPNQLDQLRRAFYNIPSHFFVKHYFVRPFFYHLLYCLRLSPLLGALS</sequence>
<dbReference type="GO" id="GO:0044325">
    <property type="term" value="F:transmembrane transporter binding"/>
    <property type="evidence" value="ECO:0007669"/>
    <property type="project" value="TreeGrafter"/>
</dbReference>
<gene>
    <name evidence="2" type="primary">RvY_11183</name>
    <name evidence="2" type="synonym">RvY_11183.1</name>
    <name evidence="2" type="ORF">RvY_11183-1</name>
</gene>
<dbReference type="PROSITE" id="PS50106">
    <property type="entry name" value="PDZ"/>
    <property type="match status" value="1"/>
</dbReference>
<organism evidence="2 3">
    <name type="scientific">Ramazzottius varieornatus</name>
    <name type="common">Water bear</name>
    <name type="synonym">Tardigrade</name>
    <dbReference type="NCBI Taxonomy" id="947166"/>
    <lineage>
        <taxon>Eukaryota</taxon>
        <taxon>Metazoa</taxon>
        <taxon>Ecdysozoa</taxon>
        <taxon>Tardigrada</taxon>
        <taxon>Eutardigrada</taxon>
        <taxon>Parachela</taxon>
        <taxon>Hypsibioidea</taxon>
        <taxon>Ramazzottiidae</taxon>
        <taxon>Ramazzottius</taxon>
    </lineage>
</organism>
<dbReference type="PANTHER" id="PTHR16528">
    <property type="entry name" value="GOLGI-ASSOCIATED PDZ AND COILED-COIL MOTIF-CONTAINING"/>
    <property type="match status" value="1"/>
</dbReference>
<protein>
    <recommendedName>
        <fullName evidence="1">PDZ domain-containing protein</fullName>
    </recommendedName>
</protein>
<dbReference type="Proteomes" id="UP000186922">
    <property type="component" value="Unassembled WGS sequence"/>
</dbReference>
<evidence type="ECO:0000313" key="3">
    <source>
        <dbReference type="Proteomes" id="UP000186922"/>
    </source>
</evidence>
<dbReference type="SMART" id="SM00228">
    <property type="entry name" value="PDZ"/>
    <property type="match status" value="1"/>
</dbReference>
<reference evidence="2 3" key="1">
    <citation type="journal article" date="2016" name="Nat. Commun.">
        <title>Extremotolerant tardigrade genome and improved radiotolerance of human cultured cells by tardigrade-unique protein.</title>
        <authorList>
            <person name="Hashimoto T."/>
            <person name="Horikawa D.D."/>
            <person name="Saito Y."/>
            <person name="Kuwahara H."/>
            <person name="Kozuka-Hata H."/>
            <person name="Shin-I T."/>
            <person name="Minakuchi Y."/>
            <person name="Ohishi K."/>
            <person name="Motoyama A."/>
            <person name="Aizu T."/>
            <person name="Enomoto A."/>
            <person name="Kondo K."/>
            <person name="Tanaka S."/>
            <person name="Hara Y."/>
            <person name="Koshikawa S."/>
            <person name="Sagara H."/>
            <person name="Miura T."/>
            <person name="Yokobori S."/>
            <person name="Miyagawa K."/>
            <person name="Suzuki Y."/>
            <person name="Kubo T."/>
            <person name="Oyama M."/>
            <person name="Kohara Y."/>
            <person name="Fujiyama A."/>
            <person name="Arakawa K."/>
            <person name="Katayama T."/>
            <person name="Toyoda A."/>
            <person name="Kunieda T."/>
        </authorList>
    </citation>
    <scope>NUCLEOTIDE SEQUENCE [LARGE SCALE GENOMIC DNA]</scope>
    <source>
        <strain evidence="2 3">YOKOZUNA-1</strain>
    </source>
</reference>
<dbReference type="InterPro" id="IPR038879">
    <property type="entry name" value="GOPC"/>
</dbReference>
<dbReference type="SUPFAM" id="SSF50156">
    <property type="entry name" value="PDZ domain-like"/>
    <property type="match status" value="1"/>
</dbReference>
<dbReference type="InterPro" id="IPR001478">
    <property type="entry name" value="PDZ"/>
</dbReference>
<dbReference type="InterPro" id="IPR036034">
    <property type="entry name" value="PDZ_sf"/>
</dbReference>
<dbReference type="GO" id="GO:0030140">
    <property type="term" value="C:trans-Golgi network transport vesicle"/>
    <property type="evidence" value="ECO:0007669"/>
    <property type="project" value="TreeGrafter"/>
</dbReference>
<dbReference type="STRING" id="947166.A0A1D1VF97"/>
<dbReference type="PANTHER" id="PTHR16528:SF2">
    <property type="entry name" value="GOLGI-ASSOCIATED PDZ AND COILED-COIL MOTIF-CONTAINING PROTEIN"/>
    <property type="match status" value="1"/>
</dbReference>
<dbReference type="GO" id="GO:2000009">
    <property type="term" value="P:negative regulation of protein localization to cell surface"/>
    <property type="evidence" value="ECO:0007669"/>
    <property type="project" value="TreeGrafter"/>
</dbReference>
<dbReference type="Pfam" id="PF00595">
    <property type="entry name" value="PDZ"/>
    <property type="match status" value="1"/>
</dbReference>
<dbReference type="AlphaFoldDB" id="A0A1D1VF97"/>